<keyword evidence="6" id="KW-0862">Zinc</keyword>
<accession>A0A918N258</accession>
<reference evidence="11" key="1">
    <citation type="journal article" date="2014" name="Int. J. Syst. Evol. Microbiol.">
        <title>Complete genome sequence of Corynebacterium casei LMG S-19264T (=DSM 44701T), isolated from a smear-ripened cheese.</title>
        <authorList>
            <consortium name="US DOE Joint Genome Institute (JGI-PGF)"/>
            <person name="Walter F."/>
            <person name="Albersmeier A."/>
            <person name="Kalinowski J."/>
            <person name="Ruckert C."/>
        </authorList>
    </citation>
    <scope>NUCLEOTIDE SEQUENCE</scope>
    <source>
        <strain evidence="11">KCTC 23732</strain>
    </source>
</reference>
<evidence type="ECO:0000256" key="5">
    <source>
        <dbReference type="ARBA" id="ARBA00022801"/>
    </source>
</evidence>
<dbReference type="InterPro" id="IPR001431">
    <property type="entry name" value="Pept_M16_Zn_BS"/>
</dbReference>
<evidence type="ECO:0000256" key="1">
    <source>
        <dbReference type="ARBA" id="ARBA00001947"/>
    </source>
</evidence>
<dbReference type="SUPFAM" id="SSF63411">
    <property type="entry name" value="LuxS/MPP-like metallohydrolase"/>
    <property type="match status" value="4"/>
</dbReference>
<keyword evidence="5" id="KW-0378">Hydrolase</keyword>
<gene>
    <name evidence="11" type="ORF">GCM10011450_27430</name>
</gene>
<organism evidence="11 12">
    <name type="scientific">Advenella faeciporci</name>
    <dbReference type="NCBI Taxonomy" id="797535"/>
    <lineage>
        <taxon>Bacteria</taxon>
        <taxon>Pseudomonadati</taxon>
        <taxon>Pseudomonadota</taxon>
        <taxon>Betaproteobacteria</taxon>
        <taxon>Burkholderiales</taxon>
        <taxon>Alcaligenaceae</taxon>
    </lineage>
</organism>
<comment type="similarity">
    <text evidence="2 8">Belongs to the peptidase M16 family.</text>
</comment>
<evidence type="ECO:0000256" key="8">
    <source>
        <dbReference type="RuleBase" id="RU004447"/>
    </source>
</evidence>
<dbReference type="GO" id="GO:0004222">
    <property type="term" value="F:metalloendopeptidase activity"/>
    <property type="evidence" value="ECO:0007669"/>
    <property type="project" value="InterPro"/>
</dbReference>
<dbReference type="InterPro" id="IPR050626">
    <property type="entry name" value="Peptidase_M16"/>
</dbReference>
<dbReference type="EMBL" id="BMYS01000030">
    <property type="protein sequence ID" value="GGW96390.1"/>
    <property type="molecule type" value="Genomic_DNA"/>
</dbReference>
<feature type="domain" description="Peptidase M16 N-terminal" evidence="9">
    <location>
        <begin position="54"/>
        <end position="200"/>
    </location>
</feature>
<proteinExistence type="inferred from homology"/>
<name>A0A918N258_9BURK</name>
<dbReference type="PANTHER" id="PTHR43690">
    <property type="entry name" value="NARDILYSIN"/>
    <property type="match status" value="1"/>
</dbReference>
<evidence type="ECO:0000313" key="12">
    <source>
        <dbReference type="Proteomes" id="UP000608345"/>
    </source>
</evidence>
<keyword evidence="3" id="KW-0645">Protease</keyword>
<evidence type="ECO:0000259" key="9">
    <source>
        <dbReference type="Pfam" id="PF00675"/>
    </source>
</evidence>
<dbReference type="Pfam" id="PF00675">
    <property type="entry name" value="Peptidase_M16"/>
    <property type="match status" value="1"/>
</dbReference>
<dbReference type="InterPro" id="IPR011249">
    <property type="entry name" value="Metalloenz_LuxS/M16"/>
</dbReference>
<sequence length="926" mass="104264">MRHRQPLSPYITLILLSFFLFMSLPIPATGALTQPAQIHSIEGITEYELDNGLRVLLAPDQSKPTTTVNMTYLVGSRHEQYGRTGMAHLLEHLMFRGTPNTPNALAEFSKRGLQANGSTSADRTNYYASFASDPETLQWYLTWQADAMRNASIQEEDLNAERSIVLNELERGENNPFRTLTEKMRSTAYQWHNYRNSTIGARSDLDAMQASELRDFYDRYYQPDNAVLVVAGKFEPAQTLNLINELFSTIPRPERSLTEAPTVEPQQDGERQVILERSGGMPFIAATYHIPAASSEQYILLDIAAGILADSPSGPLYKELVENNLATGVFGFAMAHHHPGLIFFGAQLNDTMDTAKAQQTLHEVLEQSAKHPITQEQLDRAKNNWLTQWDELFASTEQMGIGLSEAIASGDWRLFFLERDRVKNITLQDVQQAVQTYLLASNRTSGLYKPTNNPQRAPFETIPDIVQLLKDYKGDPSFTQTDAFDSSPENIDKLTRLEVIQLPNGTISTAMLVKPTRGNRVQADYKIQFANAQAMENMASLSAAAASLLDNGTATMSRQEIQDRIDALQGSIHYGISGNRLIVSLSTHKKHFPELLQFSLELIQQANYPQKEVDEYKERVITSVRNAMTEPGALANNTLSRHSNVWPKGDIRYVPTYEELIKNIQAINPKALREFQNNFFGAGDIDVAIVGDFDPQQIRSILEDSLKSWKQAPGYDRIDMPYHAVKAASFTIETPDKSNAVYMARLPIKLQNDHPDYPALFMANYLLGATETSRLWTRIRTQEGLSYSIRSSLNVSSFEPSGTWSLQAIYSPTEKERIKSLIDETIQTTLKEGFTEQELSDGIRSVLNLRSLARSQDSVLSSTWLKYLALDRSFEWNKKFEEAIQNLTTAEVHQVMKTYLKPENMSEAFAGDFVGKTNKATQQEEP</sequence>
<comment type="caution">
    <text evidence="11">The sequence shown here is derived from an EMBL/GenBank/DDBJ whole genome shotgun (WGS) entry which is preliminary data.</text>
</comment>
<evidence type="ECO:0000313" key="11">
    <source>
        <dbReference type="EMBL" id="GGW96390.1"/>
    </source>
</evidence>
<dbReference type="PANTHER" id="PTHR43690:SF17">
    <property type="entry name" value="PROTEIN YHJJ"/>
    <property type="match status" value="1"/>
</dbReference>
<dbReference type="GO" id="GO:0046872">
    <property type="term" value="F:metal ion binding"/>
    <property type="evidence" value="ECO:0007669"/>
    <property type="project" value="UniProtKB-KW"/>
</dbReference>
<dbReference type="GO" id="GO:0006508">
    <property type="term" value="P:proteolysis"/>
    <property type="evidence" value="ECO:0007669"/>
    <property type="project" value="UniProtKB-KW"/>
</dbReference>
<evidence type="ECO:0000256" key="3">
    <source>
        <dbReference type="ARBA" id="ARBA00022670"/>
    </source>
</evidence>
<feature type="domain" description="Peptidase M16 C-terminal" evidence="10">
    <location>
        <begin position="667"/>
        <end position="843"/>
    </location>
</feature>
<evidence type="ECO:0000256" key="7">
    <source>
        <dbReference type="ARBA" id="ARBA00023049"/>
    </source>
</evidence>
<dbReference type="Gene3D" id="3.30.830.10">
    <property type="entry name" value="Metalloenzyme, LuxS/M16 peptidase-like"/>
    <property type="match status" value="4"/>
</dbReference>
<dbReference type="AlphaFoldDB" id="A0A918N258"/>
<dbReference type="InterPro" id="IPR007863">
    <property type="entry name" value="Peptidase_M16_C"/>
</dbReference>
<evidence type="ECO:0000256" key="6">
    <source>
        <dbReference type="ARBA" id="ARBA00022833"/>
    </source>
</evidence>
<evidence type="ECO:0000256" key="2">
    <source>
        <dbReference type="ARBA" id="ARBA00007261"/>
    </source>
</evidence>
<keyword evidence="4" id="KW-0479">Metal-binding</keyword>
<dbReference type="Proteomes" id="UP000608345">
    <property type="component" value="Unassembled WGS sequence"/>
</dbReference>
<dbReference type="PROSITE" id="PS00143">
    <property type="entry name" value="INSULINASE"/>
    <property type="match status" value="1"/>
</dbReference>
<keyword evidence="7" id="KW-0482">Metalloprotease</keyword>
<feature type="domain" description="Peptidase M16 C-terminal" evidence="10">
    <location>
        <begin position="209"/>
        <end position="384"/>
    </location>
</feature>
<evidence type="ECO:0000256" key="4">
    <source>
        <dbReference type="ARBA" id="ARBA00022723"/>
    </source>
</evidence>
<dbReference type="Pfam" id="PF05193">
    <property type="entry name" value="Peptidase_M16_C"/>
    <property type="match status" value="2"/>
</dbReference>
<protein>
    <submittedName>
        <fullName evidence="11">Peptidase M16</fullName>
    </submittedName>
</protein>
<comment type="cofactor">
    <cofactor evidence="1">
        <name>Zn(2+)</name>
        <dbReference type="ChEBI" id="CHEBI:29105"/>
    </cofactor>
</comment>
<dbReference type="InterPro" id="IPR011765">
    <property type="entry name" value="Pept_M16_N"/>
</dbReference>
<keyword evidence="12" id="KW-1185">Reference proteome</keyword>
<evidence type="ECO:0000259" key="10">
    <source>
        <dbReference type="Pfam" id="PF05193"/>
    </source>
</evidence>
<reference evidence="11" key="2">
    <citation type="submission" date="2020-09" db="EMBL/GenBank/DDBJ databases">
        <authorList>
            <person name="Sun Q."/>
            <person name="Kim S."/>
        </authorList>
    </citation>
    <scope>NUCLEOTIDE SEQUENCE</scope>
    <source>
        <strain evidence="11">KCTC 23732</strain>
    </source>
</reference>